<evidence type="ECO:0000313" key="2">
    <source>
        <dbReference type="EMBL" id="GAA5110543.1"/>
    </source>
</evidence>
<sequence length="58" mass="6992">MRESVPRPVSRKVDNMSDYCDDEFEDVDWDENEESDGDEHDEEVDYDEDEDSEDHEYV</sequence>
<dbReference type="EMBL" id="BAABJO010000001">
    <property type="protein sequence ID" value="GAA5110543.1"/>
    <property type="molecule type" value="Genomic_DNA"/>
</dbReference>
<feature type="compositionally biased region" description="Basic and acidic residues" evidence="1">
    <location>
        <begin position="1"/>
        <end position="15"/>
    </location>
</feature>
<evidence type="ECO:0000313" key="3">
    <source>
        <dbReference type="Proteomes" id="UP001500804"/>
    </source>
</evidence>
<gene>
    <name evidence="2" type="ORF">GCM10023320_02430</name>
</gene>
<evidence type="ECO:0000256" key="1">
    <source>
        <dbReference type="SAM" id="MobiDB-lite"/>
    </source>
</evidence>
<feature type="compositionally biased region" description="Acidic residues" evidence="1">
    <location>
        <begin position="19"/>
        <end position="58"/>
    </location>
</feature>
<keyword evidence="3" id="KW-1185">Reference proteome</keyword>
<dbReference type="Proteomes" id="UP001500804">
    <property type="component" value="Unassembled WGS sequence"/>
</dbReference>
<feature type="region of interest" description="Disordered" evidence="1">
    <location>
        <begin position="1"/>
        <end position="58"/>
    </location>
</feature>
<organism evidence="2 3">
    <name type="scientific">Pseudonocardia adelaidensis</name>
    <dbReference type="NCBI Taxonomy" id="648754"/>
    <lineage>
        <taxon>Bacteria</taxon>
        <taxon>Bacillati</taxon>
        <taxon>Actinomycetota</taxon>
        <taxon>Actinomycetes</taxon>
        <taxon>Pseudonocardiales</taxon>
        <taxon>Pseudonocardiaceae</taxon>
        <taxon>Pseudonocardia</taxon>
    </lineage>
</organism>
<protein>
    <submittedName>
        <fullName evidence="2">Uncharacterized protein</fullName>
    </submittedName>
</protein>
<comment type="caution">
    <text evidence="2">The sequence shown here is derived from an EMBL/GenBank/DDBJ whole genome shotgun (WGS) entry which is preliminary data.</text>
</comment>
<proteinExistence type="predicted"/>
<accession>A0ABP9N654</accession>
<reference evidence="3" key="1">
    <citation type="journal article" date="2019" name="Int. J. Syst. Evol. Microbiol.">
        <title>The Global Catalogue of Microorganisms (GCM) 10K type strain sequencing project: providing services to taxonomists for standard genome sequencing and annotation.</title>
        <authorList>
            <consortium name="The Broad Institute Genomics Platform"/>
            <consortium name="The Broad Institute Genome Sequencing Center for Infectious Disease"/>
            <person name="Wu L."/>
            <person name="Ma J."/>
        </authorList>
    </citation>
    <scope>NUCLEOTIDE SEQUENCE [LARGE SCALE GENOMIC DNA]</scope>
    <source>
        <strain evidence="3">JCM 18302</strain>
    </source>
</reference>
<name>A0ABP9N654_9PSEU</name>